<keyword evidence="3" id="KW-0540">Nuclease</keyword>
<evidence type="ECO:0000259" key="10">
    <source>
        <dbReference type="PROSITE" id="PS51192"/>
    </source>
</evidence>
<dbReference type="InterPro" id="IPR038257">
    <property type="entry name" value="CRISPR-assoc_Cas3_HD_sf"/>
</dbReference>
<dbReference type="NCBIfam" id="TIGR01596">
    <property type="entry name" value="cas3_HD"/>
    <property type="match status" value="1"/>
</dbReference>
<dbReference type="InterPro" id="IPR006674">
    <property type="entry name" value="HD_domain"/>
</dbReference>
<dbReference type="PANTHER" id="PTHR47957">
    <property type="entry name" value="ATP-DEPENDENT HELICASE HRQ1"/>
    <property type="match status" value="1"/>
</dbReference>
<dbReference type="InterPro" id="IPR014001">
    <property type="entry name" value="Helicase_ATP-bd"/>
</dbReference>
<dbReference type="SMART" id="SM00487">
    <property type="entry name" value="DEXDc"/>
    <property type="match status" value="1"/>
</dbReference>
<dbReference type="GO" id="GO:0016787">
    <property type="term" value="F:hydrolase activity"/>
    <property type="evidence" value="ECO:0007669"/>
    <property type="project" value="UniProtKB-KW"/>
</dbReference>
<dbReference type="GO" id="GO:0046872">
    <property type="term" value="F:metal ion binding"/>
    <property type="evidence" value="ECO:0007669"/>
    <property type="project" value="UniProtKB-KW"/>
</dbReference>
<evidence type="ECO:0000256" key="5">
    <source>
        <dbReference type="ARBA" id="ARBA00022741"/>
    </source>
</evidence>
<dbReference type="NCBIfam" id="TIGR01587">
    <property type="entry name" value="cas3_core"/>
    <property type="match status" value="1"/>
</dbReference>
<comment type="similarity">
    <text evidence="2">In the central section; belongs to the CRISPR-associated helicase Cas3 family.</text>
</comment>
<dbReference type="GO" id="GO:0051607">
    <property type="term" value="P:defense response to virus"/>
    <property type="evidence" value="ECO:0007669"/>
    <property type="project" value="UniProtKB-KW"/>
</dbReference>
<feature type="domain" description="Helicase ATP-binding" evidence="10">
    <location>
        <begin position="243"/>
        <end position="430"/>
    </location>
</feature>
<dbReference type="PANTHER" id="PTHR47957:SF3">
    <property type="entry name" value="ATP-DEPENDENT HELICASE HRQ1"/>
    <property type="match status" value="1"/>
</dbReference>
<accession>A0A1M6X251</accession>
<dbReference type="Pfam" id="PF01966">
    <property type="entry name" value="HD"/>
    <property type="match status" value="1"/>
</dbReference>
<dbReference type="Pfam" id="PF00270">
    <property type="entry name" value="DEAD"/>
    <property type="match status" value="1"/>
</dbReference>
<comment type="similarity">
    <text evidence="1">In the N-terminal section; belongs to the CRISPR-associated nuclease Cas3-HD family.</text>
</comment>
<dbReference type="PROSITE" id="PS51192">
    <property type="entry name" value="HELICASE_ATP_BIND_1"/>
    <property type="match status" value="1"/>
</dbReference>
<reference evidence="13" key="1">
    <citation type="submission" date="2016-11" db="EMBL/GenBank/DDBJ databases">
        <authorList>
            <person name="Varghese N."/>
            <person name="Submissions S."/>
        </authorList>
    </citation>
    <scope>NUCLEOTIDE SEQUENCE [LARGE SCALE GENOMIC DNA]</scope>
    <source>
        <strain evidence="13">USBA-503</strain>
    </source>
</reference>
<dbReference type="AlphaFoldDB" id="A0A1M6X251"/>
<dbReference type="CDD" id="cd09641">
    <property type="entry name" value="Cas3''_I"/>
    <property type="match status" value="1"/>
</dbReference>
<dbReference type="RefSeq" id="WP_072875189.1">
    <property type="nucleotide sequence ID" value="NZ_FRAF01000031.1"/>
</dbReference>
<dbReference type="STRING" id="1830138.SAMN05443507_1317"/>
<dbReference type="CDD" id="cd17930">
    <property type="entry name" value="DEXHc_cas3"/>
    <property type="match status" value="1"/>
</dbReference>
<dbReference type="Gene3D" id="1.10.3210.30">
    <property type="match status" value="1"/>
</dbReference>
<evidence type="ECO:0000259" key="11">
    <source>
        <dbReference type="PROSITE" id="PS51643"/>
    </source>
</evidence>
<dbReference type="InterPro" id="IPR006483">
    <property type="entry name" value="CRISPR-assoc_Cas3_HD"/>
</dbReference>
<dbReference type="Proteomes" id="UP000184016">
    <property type="component" value="Unassembled WGS sequence"/>
</dbReference>
<evidence type="ECO:0000256" key="7">
    <source>
        <dbReference type="ARBA" id="ARBA00022806"/>
    </source>
</evidence>
<evidence type="ECO:0000313" key="12">
    <source>
        <dbReference type="EMBL" id="SHK99885.1"/>
    </source>
</evidence>
<gene>
    <name evidence="12" type="ORF">SAMN05443507_1317</name>
</gene>
<dbReference type="SUPFAM" id="SSF52540">
    <property type="entry name" value="P-loop containing nucleoside triphosphate hydrolases"/>
    <property type="match status" value="1"/>
</dbReference>
<evidence type="ECO:0000313" key="13">
    <source>
        <dbReference type="Proteomes" id="UP000184016"/>
    </source>
</evidence>
<dbReference type="GO" id="GO:0005524">
    <property type="term" value="F:ATP binding"/>
    <property type="evidence" value="ECO:0007669"/>
    <property type="project" value="UniProtKB-KW"/>
</dbReference>
<dbReference type="InterPro" id="IPR006474">
    <property type="entry name" value="Helicase_Cas3_CRISPR-ass_core"/>
</dbReference>
<dbReference type="GO" id="GO:0004518">
    <property type="term" value="F:nuclease activity"/>
    <property type="evidence" value="ECO:0007669"/>
    <property type="project" value="UniProtKB-KW"/>
</dbReference>
<dbReference type="GO" id="GO:0003676">
    <property type="term" value="F:nucleic acid binding"/>
    <property type="evidence" value="ECO:0007669"/>
    <property type="project" value="InterPro"/>
</dbReference>
<protein>
    <submittedName>
        <fullName evidence="12">CRISPR-associated helicase, Cas3 family</fullName>
    </submittedName>
</protein>
<dbReference type="GO" id="GO:0043138">
    <property type="term" value="F:3'-5' DNA helicase activity"/>
    <property type="evidence" value="ECO:0007669"/>
    <property type="project" value="TreeGrafter"/>
</dbReference>
<evidence type="ECO:0000256" key="9">
    <source>
        <dbReference type="ARBA" id="ARBA00023118"/>
    </source>
</evidence>
<dbReference type="GO" id="GO:0036297">
    <property type="term" value="P:interstrand cross-link repair"/>
    <property type="evidence" value="ECO:0007669"/>
    <property type="project" value="TreeGrafter"/>
</dbReference>
<feature type="domain" description="HD Cas3-type" evidence="11">
    <location>
        <begin position="9"/>
        <end position="186"/>
    </location>
</feature>
<keyword evidence="8" id="KW-0067">ATP-binding</keyword>
<proteinExistence type="inferred from homology"/>
<evidence type="ECO:0000256" key="1">
    <source>
        <dbReference type="ARBA" id="ARBA00006847"/>
    </source>
</evidence>
<name>A0A1M6X251_9BACL</name>
<evidence type="ECO:0000256" key="4">
    <source>
        <dbReference type="ARBA" id="ARBA00022723"/>
    </source>
</evidence>
<keyword evidence="9" id="KW-0051">Antiviral defense</keyword>
<dbReference type="PROSITE" id="PS51643">
    <property type="entry name" value="HD_CAS3"/>
    <property type="match status" value="1"/>
</dbReference>
<dbReference type="InterPro" id="IPR027417">
    <property type="entry name" value="P-loop_NTPase"/>
</dbReference>
<keyword evidence="13" id="KW-1185">Reference proteome</keyword>
<dbReference type="Gene3D" id="3.40.50.300">
    <property type="entry name" value="P-loop containing nucleotide triphosphate hydrolases"/>
    <property type="match status" value="2"/>
</dbReference>
<dbReference type="GO" id="GO:0006289">
    <property type="term" value="P:nucleotide-excision repair"/>
    <property type="evidence" value="ECO:0007669"/>
    <property type="project" value="TreeGrafter"/>
</dbReference>
<organism evidence="12 13">
    <name type="scientific">Alicyclobacillus tolerans</name>
    <dbReference type="NCBI Taxonomy" id="90970"/>
    <lineage>
        <taxon>Bacteria</taxon>
        <taxon>Bacillati</taxon>
        <taxon>Bacillota</taxon>
        <taxon>Bacilli</taxon>
        <taxon>Bacillales</taxon>
        <taxon>Alicyclobacillaceae</taxon>
        <taxon>Alicyclobacillus</taxon>
    </lineage>
</organism>
<keyword evidence="7" id="KW-0347">Helicase</keyword>
<dbReference type="InterPro" id="IPR054712">
    <property type="entry name" value="Cas3-like_dom"/>
</dbReference>
<dbReference type="InterPro" id="IPR011545">
    <property type="entry name" value="DEAD/DEAH_box_helicase_dom"/>
</dbReference>
<keyword evidence="5" id="KW-0547">Nucleotide-binding</keyword>
<dbReference type="EMBL" id="FRAF01000031">
    <property type="protein sequence ID" value="SHK99885.1"/>
    <property type="molecule type" value="Genomic_DNA"/>
</dbReference>
<dbReference type="Pfam" id="PF22590">
    <property type="entry name" value="Cas3-like_C_2"/>
    <property type="match status" value="1"/>
</dbReference>
<evidence type="ECO:0000256" key="2">
    <source>
        <dbReference type="ARBA" id="ARBA00009046"/>
    </source>
</evidence>
<evidence type="ECO:0000256" key="3">
    <source>
        <dbReference type="ARBA" id="ARBA00022722"/>
    </source>
</evidence>
<keyword evidence="6" id="KW-0378">Hydrolase</keyword>
<sequence length="749" mass="86033">MDFYAHTREDGQYQKLKDHLEGVATLSMRYAEVFGVGYLGYLAGILHDIGKYSHIFQKRIRGEHVRVDHSTAGAQWIVKSETVRDYLGTTHLDQYLARLLAHVISGHHGGLKNHGTVAEEGTLLNRLMKKDIPSWSSAWEEVEVVKQAFDTEKNALVQRWNREYPAWSYQFLGRMLYSCLVDADSVDTRNYCNPVENTMSKRQAPSIAVLQMRFRSFMSEKLKHAADTRINQLRQQILSACERQAKLSPRMFALTVPTGGGKTLSSLAFALEHAHLYDKRRIIYVIPFTSIIEQNAQQFREALGPDAVLEHHSNFNYDEYQENYDQDEIRRLKLNTENWDAPVVVTTSVQFFESLFANKRSKCRKLHNIVNSVIILDEAQSIPRGYMKPCLHALEELIVSYRCSVVLCTATQPSWAGLGIQVTEIMDYPSPKELVEAFKRVEVHVYGCNTEIIPDQQIVEWMKDSLQVLCIVNTRRHSKLLFDQLKERGLEGVYHLSGRLCAKHRSTILNEVRERLYMKLPCRLVSTQLIEAGVDIDFPVVLRAYAGLDSIAQAAGRCNREGHDKIGIVRVFFPEQHGMPSRGWIKETATEAQNTIEYCKQPPLALSSIQKYFERIHGISDGRMEQVTDSEGIMSLLKSKNRNFEIPYQDIADRFMFIEENMQAVVVPYDPVAEHLIKLLAEAHYPLSILRQLQAYVVQIYQHELIEYQRQNLLKNVEGVLVLTDKSYYHQQSGLLQATELTEIETLIF</sequence>
<evidence type="ECO:0000256" key="8">
    <source>
        <dbReference type="ARBA" id="ARBA00022840"/>
    </source>
</evidence>
<dbReference type="SUPFAM" id="SSF109604">
    <property type="entry name" value="HD-domain/PDEase-like"/>
    <property type="match status" value="1"/>
</dbReference>
<keyword evidence="4" id="KW-0479">Metal-binding</keyword>
<evidence type="ECO:0000256" key="6">
    <source>
        <dbReference type="ARBA" id="ARBA00022801"/>
    </source>
</evidence>